<reference evidence="2" key="1">
    <citation type="submission" date="2020-09" db="EMBL/GenBank/DDBJ databases">
        <title>Genome sequence of Vibrio parahaemolyticus isolates.</title>
        <authorList>
            <person name="Hammerl J.A."/>
            <person name="Strauch E."/>
        </authorList>
    </citation>
    <scope>NUCLEOTIDE SEQUENCE</scope>
    <source>
        <strain evidence="2">17-VB00146</strain>
    </source>
</reference>
<gene>
    <name evidence="2" type="ORF">IB292_26870</name>
</gene>
<sequence length="89" mass="10420">MCELFIGQPKENYMVRSRSIRILGHITSIRLENKYWAVLDEMSEIEGKSRAQFISELYSEALDRNIDIRNFTSLLRTSCVVFLENKNST</sequence>
<dbReference type="EMBL" id="JACVHL010000078">
    <property type="protein sequence ID" value="MCC3808609.1"/>
    <property type="molecule type" value="Genomic_DNA"/>
</dbReference>
<accession>A0A9Q3UK44</accession>
<proteinExistence type="predicted"/>
<dbReference type="InterPro" id="IPR038268">
    <property type="entry name" value="RHH_sf"/>
</dbReference>
<dbReference type="Proteomes" id="UP000726777">
    <property type="component" value="Unassembled WGS sequence"/>
</dbReference>
<dbReference type="RefSeq" id="WP_042769940.1">
    <property type="nucleotide sequence ID" value="NZ_JAAKZS010000167.1"/>
</dbReference>
<dbReference type="Pfam" id="PF13467">
    <property type="entry name" value="RHH_4"/>
    <property type="match status" value="1"/>
</dbReference>
<dbReference type="AlphaFoldDB" id="A0A9Q3UK44"/>
<dbReference type="Gene3D" id="1.10.3990.20">
    <property type="entry name" value="protein bp1543"/>
    <property type="match status" value="1"/>
</dbReference>
<dbReference type="InterPro" id="IPR027373">
    <property type="entry name" value="RHH_dom"/>
</dbReference>
<evidence type="ECO:0000259" key="1">
    <source>
        <dbReference type="Pfam" id="PF13467"/>
    </source>
</evidence>
<evidence type="ECO:0000313" key="2">
    <source>
        <dbReference type="EMBL" id="MCC3808609.1"/>
    </source>
</evidence>
<feature type="domain" description="Ribbon-helix-helix" evidence="1">
    <location>
        <begin position="16"/>
        <end position="80"/>
    </location>
</feature>
<name>A0A9Q3UK44_VIBPH</name>
<organism evidence="2 3">
    <name type="scientific">Vibrio parahaemolyticus</name>
    <dbReference type="NCBI Taxonomy" id="670"/>
    <lineage>
        <taxon>Bacteria</taxon>
        <taxon>Pseudomonadati</taxon>
        <taxon>Pseudomonadota</taxon>
        <taxon>Gammaproteobacteria</taxon>
        <taxon>Vibrionales</taxon>
        <taxon>Vibrionaceae</taxon>
        <taxon>Vibrio</taxon>
    </lineage>
</organism>
<protein>
    <submittedName>
        <fullName evidence="2">Ribbon-helix-helix domain-containing protein</fullName>
    </submittedName>
</protein>
<comment type="caution">
    <text evidence="2">The sequence shown here is derived from an EMBL/GenBank/DDBJ whole genome shotgun (WGS) entry which is preliminary data.</text>
</comment>
<evidence type="ECO:0000313" key="3">
    <source>
        <dbReference type="Proteomes" id="UP000726777"/>
    </source>
</evidence>